<evidence type="ECO:0000256" key="1">
    <source>
        <dbReference type="ARBA" id="ARBA00022714"/>
    </source>
</evidence>
<keyword evidence="1" id="KW-0001">2Fe-2S</keyword>
<gene>
    <name evidence="7" type="ORF">M2A_1611</name>
</gene>
<sequence length="351" mass="39340">MFLKDIWYFALPGESLKKGDMHHKVLLGEPVVIGRDAEGAPFALRDICPHRGVPLSSGQLYAKEKSGCGKAALECPYHGWKFGTDGACLEIPSLVPGQDMDVGRIKVRRYPVREVQGNIWIYMAAESRAEAEPETAPPLMPGFEGAAPNLREAMTFACHIDHAVIGLMDPAHGPFVHRSWWWRTGGSIHEKAKDFAPAPQGFSMVAHRPSKNSFAYKILGGAPVTEITFQLPGVRIENIQAGRHRVVGFTAVTPVDENTTEITQSFYWTMPALSLLKPVARRFIRAFLKQDGDMVNLQQKGLKFEPRLMLINDSDVQAKWYHRLKKEWADAKEAGRDFENPVQPVTLRWRS</sequence>
<dbReference type="EMBL" id="BBIO01000007">
    <property type="protein sequence ID" value="GAK45112.1"/>
    <property type="molecule type" value="Genomic_DNA"/>
</dbReference>
<evidence type="ECO:0000313" key="7">
    <source>
        <dbReference type="EMBL" id="GAK45112.1"/>
    </source>
</evidence>
<keyword evidence="4" id="KW-0408">Iron</keyword>
<dbReference type="PANTHER" id="PTHR21266">
    <property type="entry name" value="IRON-SULFUR DOMAIN CONTAINING PROTEIN"/>
    <property type="match status" value="1"/>
</dbReference>
<dbReference type="InterPro" id="IPR017941">
    <property type="entry name" value="Rieske_2Fe-2S"/>
</dbReference>
<dbReference type="PROSITE" id="PS51296">
    <property type="entry name" value="RIESKE"/>
    <property type="match status" value="1"/>
</dbReference>
<name>A0A081BAP4_9HYPH</name>
<dbReference type="InterPro" id="IPR036922">
    <property type="entry name" value="Rieske_2Fe-2S_sf"/>
</dbReference>
<dbReference type="Proteomes" id="UP000028702">
    <property type="component" value="Unassembled WGS sequence"/>
</dbReference>
<evidence type="ECO:0000256" key="4">
    <source>
        <dbReference type="ARBA" id="ARBA00023004"/>
    </source>
</evidence>
<dbReference type="STRING" id="1333998.M2A_1611"/>
<dbReference type="GO" id="GO:0016491">
    <property type="term" value="F:oxidoreductase activity"/>
    <property type="evidence" value="ECO:0007669"/>
    <property type="project" value="UniProtKB-KW"/>
</dbReference>
<keyword evidence="3" id="KW-0560">Oxidoreductase</keyword>
<evidence type="ECO:0000259" key="6">
    <source>
        <dbReference type="PROSITE" id="PS51296"/>
    </source>
</evidence>
<evidence type="ECO:0000256" key="5">
    <source>
        <dbReference type="ARBA" id="ARBA00023014"/>
    </source>
</evidence>
<dbReference type="eggNOG" id="COG4638">
    <property type="taxonomic scope" value="Bacteria"/>
</dbReference>
<accession>A0A081BAP4</accession>
<dbReference type="GO" id="GO:0051537">
    <property type="term" value="F:2 iron, 2 sulfur cluster binding"/>
    <property type="evidence" value="ECO:0007669"/>
    <property type="project" value="UniProtKB-KW"/>
</dbReference>
<dbReference type="Pfam" id="PF19112">
    <property type="entry name" value="VanA_C"/>
    <property type="match status" value="1"/>
</dbReference>
<dbReference type="PANTHER" id="PTHR21266:SF60">
    <property type="entry name" value="3-KETOSTEROID-9-ALPHA-MONOOXYGENASE, OXYGENASE COMPONENT"/>
    <property type="match status" value="1"/>
</dbReference>
<dbReference type="RefSeq" id="WP_045445587.1">
    <property type="nucleotide sequence ID" value="NZ_BBIO01000007.1"/>
</dbReference>
<evidence type="ECO:0000256" key="2">
    <source>
        <dbReference type="ARBA" id="ARBA00022723"/>
    </source>
</evidence>
<dbReference type="AlphaFoldDB" id="A0A081BAP4"/>
<evidence type="ECO:0000256" key="3">
    <source>
        <dbReference type="ARBA" id="ARBA00023002"/>
    </source>
</evidence>
<organism evidence="7 8">
    <name type="scientific">Tepidicaulis marinus</name>
    <dbReference type="NCBI Taxonomy" id="1333998"/>
    <lineage>
        <taxon>Bacteria</taxon>
        <taxon>Pseudomonadati</taxon>
        <taxon>Pseudomonadota</taxon>
        <taxon>Alphaproteobacteria</taxon>
        <taxon>Hyphomicrobiales</taxon>
        <taxon>Parvibaculaceae</taxon>
        <taxon>Tepidicaulis</taxon>
    </lineage>
</organism>
<dbReference type="Gene3D" id="3.90.380.10">
    <property type="entry name" value="Naphthalene 1,2-dioxygenase Alpha Subunit, Chain A, domain 1"/>
    <property type="match status" value="1"/>
</dbReference>
<reference evidence="7 8" key="1">
    <citation type="submission" date="2014-07" db="EMBL/GenBank/DDBJ databases">
        <title>Tepidicaulis marinum gen. nov., sp. nov., a novel marine bacterium denitrifying nitrate to nitrous oxide strictly under microaerobic conditions.</title>
        <authorList>
            <person name="Takeuchi M."/>
            <person name="Yamagishi T."/>
            <person name="Kamagata Y."/>
            <person name="Oshima K."/>
            <person name="Hattori M."/>
            <person name="Katayama T."/>
            <person name="Hanada S."/>
            <person name="Tamaki H."/>
            <person name="Marumo K."/>
            <person name="Maeda H."/>
            <person name="Nedachi M."/>
            <person name="Iwasaki W."/>
            <person name="Suwa Y."/>
            <person name="Sakata S."/>
        </authorList>
    </citation>
    <scope>NUCLEOTIDE SEQUENCE [LARGE SCALE GENOMIC DNA]</scope>
    <source>
        <strain evidence="7 8">MA2</strain>
    </source>
</reference>
<dbReference type="Pfam" id="PF00355">
    <property type="entry name" value="Rieske"/>
    <property type="match status" value="1"/>
</dbReference>
<proteinExistence type="predicted"/>
<keyword evidence="2" id="KW-0479">Metal-binding</keyword>
<dbReference type="Gene3D" id="2.102.10.10">
    <property type="entry name" value="Rieske [2Fe-2S] iron-sulphur domain"/>
    <property type="match status" value="1"/>
</dbReference>
<dbReference type="InterPro" id="IPR050584">
    <property type="entry name" value="Cholesterol_7-desaturase"/>
</dbReference>
<keyword evidence="8" id="KW-1185">Reference proteome</keyword>
<keyword evidence="5" id="KW-0411">Iron-sulfur</keyword>
<dbReference type="GO" id="GO:0046872">
    <property type="term" value="F:metal ion binding"/>
    <property type="evidence" value="ECO:0007669"/>
    <property type="project" value="UniProtKB-KW"/>
</dbReference>
<feature type="domain" description="Rieske" evidence="6">
    <location>
        <begin position="8"/>
        <end position="121"/>
    </location>
</feature>
<dbReference type="SUPFAM" id="SSF55961">
    <property type="entry name" value="Bet v1-like"/>
    <property type="match status" value="1"/>
</dbReference>
<evidence type="ECO:0000313" key="8">
    <source>
        <dbReference type="Proteomes" id="UP000028702"/>
    </source>
</evidence>
<comment type="caution">
    <text evidence="7">The sequence shown here is derived from an EMBL/GenBank/DDBJ whole genome shotgun (WGS) entry which is preliminary data.</text>
</comment>
<dbReference type="CDD" id="cd03469">
    <property type="entry name" value="Rieske_RO_Alpha_N"/>
    <property type="match status" value="1"/>
</dbReference>
<dbReference type="InterPro" id="IPR044043">
    <property type="entry name" value="VanA_C_cat"/>
</dbReference>
<dbReference type="SUPFAM" id="SSF50022">
    <property type="entry name" value="ISP domain"/>
    <property type="match status" value="1"/>
</dbReference>
<protein>
    <submittedName>
        <fullName evidence="7">Oxidase-related protein</fullName>
    </submittedName>
</protein>